<protein>
    <recommendedName>
        <fullName evidence="4">EF-hand domain-containing protein</fullName>
    </recommendedName>
</protein>
<dbReference type="EMBL" id="JADWDJ010000014">
    <property type="protein sequence ID" value="KAG5270255.1"/>
    <property type="molecule type" value="Genomic_DNA"/>
</dbReference>
<dbReference type="SMART" id="SM00054">
    <property type="entry name" value="EFh"/>
    <property type="match status" value="2"/>
</dbReference>
<proteinExistence type="predicted"/>
<reference evidence="5" key="1">
    <citation type="submission" date="2020-10" db="EMBL/GenBank/DDBJ databases">
        <title>Chromosome-scale genome assembly of the Allis shad, Alosa alosa.</title>
        <authorList>
            <person name="Margot Z."/>
            <person name="Christophe K."/>
            <person name="Cabau C."/>
            <person name="Louis A."/>
            <person name="Berthelot C."/>
            <person name="Parey E."/>
            <person name="Roest Crollius H."/>
            <person name="Montfort J."/>
            <person name="Robinson-Rechavi M."/>
            <person name="Bucao C."/>
            <person name="Bouchez O."/>
            <person name="Gislard M."/>
            <person name="Lluch J."/>
            <person name="Milhes M."/>
            <person name="Lampietro C."/>
            <person name="Lopez Roques C."/>
            <person name="Donnadieu C."/>
            <person name="Braasch I."/>
            <person name="Desvignes T."/>
            <person name="Postlethwait J."/>
            <person name="Bobe J."/>
            <person name="Guiguen Y."/>
        </authorList>
    </citation>
    <scope>NUCLEOTIDE SEQUENCE</scope>
    <source>
        <strain evidence="5">M-15738</strain>
        <tissue evidence="5">Blood</tissue>
    </source>
</reference>
<dbReference type="GO" id="GO:0030317">
    <property type="term" value="P:flagellated sperm motility"/>
    <property type="evidence" value="ECO:0007669"/>
    <property type="project" value="TreeGrafter"/>
</dbReference>
<comment type="caution">
    <text evidence="5">The sequence shown here is derived from an EMBL/GenBank/DDBJ whole genome shotgun (WGS) entry which is preliminary data.</text>
</comment>
<evidence type="ECO:0000256" key="1">
    <source>
        <dbReference type="ARBA" id="ARBA00022723"/>
    </source>
</evidence>
<evidence type="ECO:0000313" key="5">
    <source>
        <dbReference type="EMBL" id="KAG5270255.1"/>
    </source>
</evidence>
<organism evidence="5 6">
    <name type="scientific">Alosa alosa</name>
    <name type="common">allis shad</name>
    <dbReference type="NCBI Taxonomy" id="278164"/>
    <lineage>
        <taxon>Eukaryota</taxon>
        <taxon>Metazoa</taxon>
        <taxon>Chordata</taxon>
        <taxon>Craniata</taxon>
        <taxon>Vertebrata</taxon>
        <taxon>Euteleostomi</taxon>
        <taxon>Actinopterygii</taxon>
        <taxon>Neopterygii</taxon>
        <taxon>Teleostei</taxon>
        <taxon>Clupei</taxon>
        <taxon>Clupeiformes</taxon>
        <taxon>Clupeoidei</taxon>
        <taxon>Clupeidae</taxon>
        <taxon>Alosa</taxon>
    </lineage>
</organism>
<dbReference type="InterPro" id="IPR002048">
    <property type="entry name" value="EF_hand_dom"/>
</dbReference>
<feature type="chain" id="PRO_5043349744" description="EF-hand domain-containing protein" evidence="3">
    <location>
        <begin position="20"/>
        <end position="189"/>
    </location>
</feature>
<keyword evidence="6" id="KW-1185">Reference proteome</keyword>
<dbReference type="AlphaFoldDB" id="A0AAV6G5N1"/>
<evidence type="ECO:0000256" key="2">
    <source>
        <dbReference type="ARBA" id="ARBA00022837"/>
    </source>
</evidence>
<keyword evidence="1" id="KW-0479">Metal-binding</keyword>
<keyword evidence="2" id="KW-0106">Calcium</keyword>
<evidence type="ECO:0000256" key="3">
    <source>
        <dbReference type="SAM" id="SignalP"/>
    </source>
</evidence>
<dbReference type="GO" id="GO:0061891">
    <property type="term" value="F:calcium ion sensor activity"/>
    <property type="evidence" value="ECO:0007669"/>
    <property type="project" value="TreeGrafter"/>
</dbReference>
<dbReference type="Proteomes" id="UP000823561">
    <property type="component" value="Chromosome 14"/>
</dbReference>
<dbReference type="Gene3D" id="1.10.238.10">
    <property type="entry name" value="EF-hand"/>
    <property type="match status" value="2"/>
</dbReference>
<evidence type="ECO:0000259" key="4">
    <source>
        <dbReference type="PROSITE" id="PS50222"/>
    </source>
</evidence>
<feature type="domain" description="EF-hand" evidence="4">
    <location>
        <begin position="59"/>
        <end position="94"/>
    </location>
</feature>
<dbReference type="PROSITE" id="PS50222">
    <property type="entry name" value="EF_HAND_2"/>
    <property type="match status" value="1"/>
</dbReference>
<accession>A0AAV6G5N1</accession>
<dbReference type="GO" id="GO:0005737">
    <property type="term" value="C:cytoplasm"/>
    <property type="evidence" value="ECO:0007669"/>
    <property type="project" value="TreeGrafter"/>
</dbReference>
<gene>
    <name evidence="5" type="ORF">AALO_G00190560</name>
</gene>
<feature type="signal peptide" evidence="3">
    <location>
        <begin position="1"/>
        <end position="19"/>
    </location>
</feature>
<dbReference type="GO" id="GO:0005509">
    <property type="term" value="F:calcium ion binding"/>
    <property type="evidence" value="ECO:0007669"/>
    <property type="project" value="InterPro"/>
</dbReference>
<dbReference type="PANTHER" id="PTHR47065">
    <property type="entry name" value="EF-HAND CALCIUM-BINDING DOMAIN-CONTAINING PROTEIN 9"/>
    <property type="match status" value="1"/>
</dbReference>
<evidence type="ECO:0000313" key="6">
    <source>
        <dbReference type="Proteomes" id="UP000823561"/>
    </source>
</evidence>
<dbReference type="InterPro" id="IPR011992">
    <property type="entry name" value="EF-hand-dom_pair"/>
</dbReference>
<dbReference type="PANTHER" id="PTHR47065:SF1">
    <property type="entry name" value="EF-HAND CALCIUM-BINDING DOMAIN-CONTAINING PROTEIN 9"/>
    <property type="match status" value="1"/>
</dbReference>
<name>A0AAV6G5N1_9TELE</name>
<dbReference type="GO" id="GO:0097228">
    <property type="term" value="C:sperm principal piece"/>
    <property type="evidence" value="ECO:0007669"/>
    <property type="project" value="TreeGrafter"/>
</dbReference>
<sequence length="189" mass="22107">MRLLKGVLLCYLDFNSVYCLLSLRNTKILVEYFNILDVHNTNTLNDVQFAHFMREVTTFGEKEIMMTFDMLDRNGSGAIGFQQFYMLVCILLSSQHHVEKNFIFRHSRPVFELLDMDGGRTISPAEFQSSAFLFNLNGRALTKIFYDFDVSGDELLNYKEFKMFTMACIYMQEEEKMKERASKRKSTAV</sequence>
<dbReference type="PROSITE" id="PS00018">
    <property type="entry name" value="EF_HAND_1"/>
    <property type="match status" value="1"/>
</dbReference>
<dbReference type="InterPro" id="IPR042798">
    <property type="entry name" value="EFCAB9"/>
</dbReference>
<dbReference type="SUPFAM" id="SSF47473">
    <property type="entry name" value="EF-hand"/>
    <property type="match status" value="1"/>
</dbReference>
<keyword evidence="3" id="KW-0732">Signal</keyword>
<dbReference type="InterPro" id="IPR018247">
    <property type="entry name" value="EF_Hand_1_Ca_BS"/>
</dbReference>